<dbReference type="PATRIC" id="fig|573060.9.peg.612"/>
<keyword evidence="3" id="KW-1185">Reference proteome</keyword>
<sequence length="297" mass="31674">MKAMVMGALCAGAAAVAAAQGVTGSLQLSHDSDAFNEHKESVGYVGGQGWGLKAGALQYSSPAWSASGGSLAATYKKDGPEQQVDASLGVAHIGSHSYVVGALDHMRRVLPHTSLGVSGERDFVNSQRGIDAGLAYTSLALVADHAFTDRFNVGVSAGTALFSNDNHRPVLRTRWNYALDERWGLNAYVKTRNYRNSNPYRPEYFSPGRLGEASLGLSTRFVVADSAVLSASIDAGRQHVDGEAQPIWSAKLALASRRGSRVEWATGLEATNSASLFTTQAQSYRYVSAFARVRVPF</sequence>
<keyword evidence="1" id="KW-0732">Signal</keyword>
<dbReference type="EMBL" id="ACQT01000353">
    <property type="protein sequence ID" value="EER58116.1"/>
    <property type="molecule type" value="Genomic_DNA"/>
</dbReference>
<evidence type="ECO:0000313" key="2">
    <source>
        <dbReference type="EMBL" id="EER58116.1"/>
    </source>
</evidence>
<dbReference type="OrthoDB" id="6675128at2"/>
<protein>
    <submittedName>
        <fullName evidence="2">Uncharacterized protein</fullName>
    </submittedName>
</protein>
<organism evidence="2 3">
    <name type="scientific">Acidovorax delafieldii 2AN</name>
    <dbReference type="NCBI Taxonomy" id="573060"/>
    <lineage>
        <taxon>Bacteria</taxon>
        <taxon>Pseudomonadati</taxon>
        <taxon>Pseudomonadota</taxon>
        <taxon>Betaproteobacteria</taxon>
        <taxon>Burkholderiales</taxon>
        <taxon>Comamonadaceae</taxon>
        <taxon>Acidovorax</taxon>
    </lineage>
</organism>
<name>C5TBN1_ACIDE</name>
<proteinExistence type="predicted"/>
<dbReference type="AlphaFoldDB" id="C5TBN1"/>
<reference evidence="2 3" key="1">
    <citation type="submission" date="2009-05" db="EMBL/GenBank/DDBJ databases">
        <title>The draft genome of Acidovorax delafieldii 2AN.</title>
        <authorList>
            <consortium name="US DOE Joint Genome Institute (JGI-PGF)"/>
            <person name="Lucas S."/>
            <person name="Copeland A."/>
            <person name="Lapidus A."/>
            <person name="Glavina del Rio T."/>
            <person name="Tice H."/>
            <person name="Bruce D."/>
            <person name="Goodwin L."/>
            <person name="Pitluck S."/>
            <person name="Larimer F."/>
            <person name="Land M.L."/>
            <person name="Hauser L."/>
            <person name="Shelobolina E.S."/>
            <person name="Picardal F."/>
            <person name="Roden E."/>
            <person name="Emerson D."/>
        </authorList>
    </citation>
    <scope>NUCLEOTIDE SEQUENCE [LARGE SCALE GENOMIC DNA]</scope>
    <source>
        <strain evidence="2 3">2AN</strain>
    </source>
</reference>
<evidence type="ECO:0000256" key="1">
    <source>
        <dbReference type="SAM" id="SignalP"/>
    </source>
</evidence>
<dbReference type="SUPFAM" id="SSF56935">
    <property type="entry name" value="Porins"/>
    <property type="match status" value="1"/>
</dbReference>
<dbReference type="Proteomes" id="UP000003856">
    <property type="component" value="Unassembled WGS sequence"/>
</dbReference>
<comment type="caution">
    <text evidence="2">The sequence shown here is derived from an EMBL/GenBank/DDBJ whole genome shotgun (WGS) entry which is preliminary data.</text>
</comment>
<accession>C5TBN1</accession>
<feature type="chain" id="PRO_5002955690" evidence="1">
    <location>
        <begin position="20"/>
        <end position="297"/>
    </location>
</feature>
<evidence type="ECO:0000313" key="3">
    <source>
        <dbReference type="Proteomes" id="UP000003856"/>
    </source>
</evidence>
<feature type="signal peptide" evidence="1">
    <location>
        <begin position="1"/>
        <end position="19"/>
    </location>
</feature>
<gene>
    <name evidence="2" type="ORF">AcdelDRAFT_4311</name>
</gene>
<dbReference type="RefSeq" id="WP_005800081.1">
    <property type="nucleotide sequence ID" value="NZ_ACQT01000353.1"/>
</dbReference>